<keyword evidence="2" id="KW-1003">Cell membrane</keyword>
<dbReference type="HOGENOM" id="CLU_009433_1_0_0"/>
<feature type="transmembrane region" description="Helical" evidence="7">
    <location>
        <begin position="452"/>
        <end position="478"/>
    </location>
</feature>
<dbReference type="Pfam" id="PF12704">
    <property type="entry name" value="MacB_PCD"/>
    <property type="match status" value="2"/>
</dbReference>
<accession>E8V3Y5</accession>
<comment type="similarity">
    <text evidence="6">Belongs to the ABC-4 integral membrane protein family.</text>
</comment>
<dbReference type="EMBL" id="CP002467">
    <property type="protein sequence ID" value="ADV81399.1"/>
    <property type="molecule type" value="Genomic_DNA"/>
</dbReference>
<dbReference type="GO" id="GO:0022857">
    <property type="term" value="F:transmembrane transporter activity"/>
    <property type="evidence" value="ECO:0007669"/>
    <property type="project" value="TreeGrafter"/>
</dbReference>
<evidence type="ECO:0000259" key="8">
    <source>
        <dbReference type="Pfam" id="PF02687"/>
    </source>
</evidence>
<evidence type="ECO:0000313" key="11">
    <source>
        <dbReference type="Proteomes" id="UP000006844"/>
    </source>
</evidence>
<feature type="domain" description="ABC3 transporter permease C-terminal" evidence="8">
    <location>
        <begin position="759"/>
        <end position="861"/>
    </location>
</feature>
<evidence type="ECO:0000259" key="9">
    <source>
        <dbReference type="Pfam" id="PF12704"/>
    </source>
</evidence>
<evidence type="ECO:0000256" key="1">
    <source>
        <dbReference type="ARBA" id="ARBA00004651"/>
    </source>
</evidence>
<dbReference type="PANTHER" id="PTHR30572">
    <property type="entry name" value="MEMBRANE COMPONENT OF TRANSPORTER-RELATED"/>
    <property type="match status" value="1"/>
</dbReference>
<feature type="transmembrane region" description="Helical" evidence="7">
    <location>
        <begin position="797"/>
        <end position="822"/>
    </location>
</feature>
<dbReference type="InterPro" id="IPR025857">
    <property type="entry name" value="MacB_PCD"/>
</dbReference>
<dbReference type="Pfam" id="PF02687">
    <property type="entry name" value="FtsX"/>
    <property type="match status" value="2"/>
</dbReference>
<evidence type="ECO:0000256" key="6">
    <source>
        <dbReference type="ARBA" id="ARBA00038076"/>
    </source>
</evidence>
<feature type="domain" description="ABC3 transporter permease C-terminal" evidence="8">
    <location>
        <begin position="362"/>
        <end position="481"/>
    </location>
</feature>
<reference evidence="10 11" key="1">
    <citation type="journal article" date="2012" name="Stand. Genomic Sci.">
        <title>Complete genome sequence of Terriglobus saanensis type strain SP1PR4(T), an Acidobacteria from tundra soil.</title>
        <authorList>
            <person name="Rawat S.R."/>
            <person name="Mannisto M.K."/>
            <person name="Starovoytov V."/>
            <person name="Goodwin L."/>
            <person name="Nolan M."/>
            <person name="Hauser L."/>
            <person name="Land M."/>
            <person name="Davenport K.W."/>
            <person name="Woyke T."/>
            <person name="Haggblom M.M."/>
        </authorList>
    </citation>
    <scope>NUCLEOTIDE SEQUENCE</scope>
    <source>
        <strain evidence="11">ATCC BAA-1853 / DSM 23119 / SP1PR4</strain>
    </source>
</reference>
<dbReference type="InterPro" id="IPR050250">
    <property type="entry name" value="Macrolide_Exporter_MacB"/>
</dbReference>
<feature type="transmembrane region" description="Helical" evidence="7">
    <location>
        <begin position="752"/>
        <end position="776"/>
    </location>
</feature>
<feature type="transmembrane region" description="Helical" evidence="7">
    <location>
        <begin position="403"/>
        <end position="428"/>
    </location>
</feature>
<evidence type="ECO:0000313" key="10">
    <source>
        <dbReference type="EMBL" id="ADV81399.1"/>
    </source>
</evidence>
<evidence type="ECO:0000256" key="3">
    <source>
        <dbReference type="ARBA" id="ARBA00022692"/>
    </source>
</evidence>
<keyword evidence="11" id="KW-1185">Reference proteome</keyword>
<feature type="transmembrane region" description="Helical" evidence="7">
    <location>
        <begin position="499"/>
        <end position="520"/>
    </location>
</feature>
<feature type="transmembrane region" description="Helical" evidence="7">
    <location>
        <begin position="842"/>
        <end position="865"/>
    </location>
</feature>
<dbReference type="PANTHER" id="PTHR30572:SF4">
    <property type="entry name" value="ABC TRANSPORTER PERMEASE YTRF"/>
    <property type="match status" value="1"/>
</dbReference>
<evidence type="ECO:0000256" key="5">
    <source>
        <dbReference type="ARBA" id="ARBA00023136"/>
    </source>
</evidence>
<dbReference type="InterPro" id="IPR003838">
    <property type="entry name" value="ABC3_permease_C"/>
</dbReference>
<dbReference type="NCBIfam" id="TIGR03434">
    <property type="entry name" value="ADOP"/>
    <property type="match status" value="1"/>
</dbReference>
<keyword evidence="4 7" id="KW-1133">Transmembrane helix</keyword>
<dbReference type="RefSeq" id="WP_013567132.1">
    <property type="nucleotide sequence ID" value="NC_014963.1"/>
</dbReference>
<dbReference type="STRING" id="401053.AciPR4_0564"/>
<evidence type="ECO:0000256" key="7">
    <source>
        <dbReference type="SAM" id="Phobius"/>
    </source>
</evidence>
<dbReference type="eggNOG" id="COG0577">
    <property type="taxonomic scope" value="Bacteria"/>
</dbReference>
<feature type="domain" description="MacB-like periplasmic core" evidence="9">
    <location>
        <begin position="512"/>
        <end position="670"/>
    </location>
</feature>
<sequence>MSLWSRISNAFRGERVNRELDEEFASHLEEAVAAGRDPEEARRALGSPLRLREKSREFQVAESLDSLRADIVFGWRQLMKHKVTTAAAVLSLGLGIGACTGAFRLVDALFLRPLPVSHPENLYAVSYEGLNGRGVPAKWDTSSYPLFLEMREAVKGQAELVDAEYAMHADLTYGSYQQMERVTLGPVSGEFFAKMGLQPALGRLIVNEDDLMSHPRPVAVLSYDYWMRRFAGDPRTVGKTFKWNDTLFEVVGVAPKGFTGTEPGTLIEVFLPALMDPSAKDANDASQRLFLRPERGVGLASLTSKLDAVYHRSERERAKGWTNLPKYLLEGWPNAHLSLMPAAGGVSELQSEYGLALKALGVLVGLVLLIACANVANLMTAQAASRAREMALRVSLGAGRVRLVRLVMIESVMMGLMASTLGSLFAWWAAPFVVARISTASNPIQLVWQPDWAVTAFGLALTLGVILLFGLIPALRASSVKPSLALKGGEGPQSQRRKMHLLIASQVTFCFVVLFIAGLFTTTFRKLSNRPLGFDSGRVLTMPTDAEQPQSLSRWNALAERIRAVPGVKSVAMSDWALLGGNSENGFISVPGKPKTEVLTYFLNITPEWRTTMGIPLLEGRDLRDGDMQGRTAVVNETFVKTYFEGGSPLGRTFLVGPHQPIAIVGIVGDAVYKTLREPILPQVYEPMLATSKDGKLKELRSATLVVHTEQSDPGSLMQSLRKKIEEDPTFRVSRMRTQEELVSAQTMRERMLATLAAFFAGVALLLAAIGLYGVLSYSVLQRQREFGIRIAIGARIGSVAQLVTSRVFLMVVTGEVLGIVLGNLASRTMASLLFEVKGNGISMLILPTSVLLGVALLSALPAVVRAMRIDPVVMLRSE</sequence>
<evidence type="ECO:0000256" key="4">
    <source>
        <dbReference type="ARBA" id="ARBA00022989"/>
    </source>
</evidence>
<proteinExistence type="inferred from homology"/>
<dbReference type="GO" id="GO:0005886">
    <property type="term" value="C:plasma membrane"/>
    <property type="evidence" value="ECO:0007669"/>
    <property type="project" value="UniProtKB-SubCell"/>
</dbReference>
<dbReference type="Proteomes" id="UP000006844">
    <property type="component" value="Chromosome"/>
</dbReference>
<comment type="subcellular location">
    <subcellularLocation>
        <location evidence="1">Cell membrane</location>
        <topology evidence="1">Multi-pass membrane protein</topology>
    </subcellularLocation>
</comment>
<protein>
    <submittedName>
        <fullName evidence="10">Permease</fullName>
    </submittedName>
</protein>
<keyword evidence="3 7" id="KW-0812">Transmembrane</keyword>
<feature type="transmembrane region" description="Helical" evidence="7">
    <location>
        <begin position="359"/>
        <end position="382"/>
    </location>
</feature>
<feature type="domain" description="MacB-like periplasmic core" evidence="9">
    <location>
        <begin position="85"/>
        <end position="305"/>
    </location>
</feature>
<name>E8V3Y5_TERSS</name>
<dbReference type="InterPro" id="IPR017800">
    <property type="entry name" value="ADOP"/>
</dbReference>
<dbReference type="OrthoDB" id="99702at2"/>
<organism evidence="10 11">
    <name type="scientific">Terriglobus saanensis (strain ATCC BAA-1853 / DSM 23119 / SP1PR4)</name>
    <dbReference type="NCBI Taxonomy" id="401053"/>
    <lineage>
        <taxon>Bacteria</taxon>
        <taxon>Pseudomonadati</taxon>
        <taxon>Acidobacteriota</taxon>
        <taxon>Terriglobia</taxon>
        <taxon>Terriglobales</taxon>
        <taxon>Acidobacteriaceae</taxon>
        <taxon>Terriglobus</taxon>
    </lineage>
</organism>
<dbReference type="KEGG" id="tsa:AciPR4_0564"/>
<keyword evidence="5 7" id="KW-0472">Membrane</keyword>
<dbReference type="AlphaFoldDB" id="E8V3Y5"/>
<gene>
    <name evidence="10" type="ordered locus">AciPR4_0564</name>
</gene>
<evidence type="ECO:0000256" key="2">
    <source>
        <dbReference type="ARBA" id="ARBA00022475"/>
    </source>
</evidence>